<accession>A0AAW2RHH6</accession>
<sequence>MKQSEEAEQKDDLKHCKYHRLVGYVIQDFFVFKDKVMQLAHQSKISLEEDSAETNVVTIKNGYFDGNKDACNTKHGDNTEDTLLEKEDSSDADDCMSTITFTDEDLLLGSMLHHRPLFIAGYVFSDSKSFTKAESHFIDAKYYIEGDKKVNEILPFEEPKSCGNQSTRKNDSSTMKIELSKDLTLSLTQINLKQPSKQPLKGFVPSTQEEEGEHEVLVIDEKGFDPKVFILYIKAGFNPKEKLSLGKLPPETTGKKLHELNAT</sequence>
<reference evidence="2" key="1">
    <citation type="submission" date="2020-06" db="EMBL/GenBank/DDBJ databases">
        <authorList>
            <person name="Li T."/>
            <person name="Hu X."/>
            <person name="Zhang T."/>
            <person name="Song X."/>
            <person name="Zhang H."/>
            <person name="Dai N."/>
            <person name="Sheng W."/>
            <person name="Hou X."/>
            <person name="Wei L."/>
        </authorList>
    </citation>
    <scope>NUCLEOTIDE SEQUENCE</scope>
    <source>
        <strain evidence="2">G02</strain>
        <tissue evidence="2">Leaf</tissue>
    </source>
</reference>
<dbReference type="AlphaFoldDB" id="A0AAW2RHH6"/>
<comment type="caution">
    <text evidence="2">The sequence shown here is derived from an EMBL/GenBank/DDBJ whole genome shotgun (WGS) entry which is preliminary data.</text>
</comment>
<proteinExistence type="predicted"/>
<feature type="region of interest" description="Disordered" evidence="1">
    <location>
        <begin position="241"/>
        <end position="263"/>
    </location>
</feature>
<dbReference type="EMBL" id="JACGWJ010000013">
    <property type="protein sequence ID" value="KAL0378903.1"/>
    <property type="molecule type" value="Genomic_DNA"/>
</dbReference>
<gene>
    <name evidence="2" type="ORF">Sradi_3195800</name>
</gene>
<reference evidence="2" key="2">
    <citation type="journal article" date="2024" name="Plant">
        <title>Genomic evolution and insights into agronomic trait innovations of Sesamum species.</title>
        <authorList>
            <person name="Miao H."/>
            <person name="Wang L."/>
            <person name="Qu L."/>
            <person name="Liu H."/>
            <person name="Sun Y."/>
            <person name="Le M."/>
            <person name="Wang Q."/>
            <person name="Wei S."/>
            <person name="Zheng Y."/>
            <person name="Lin W."/>
            <person name="Duan Y."/>
            <person name="Cao H."/>
            <person name="Xiong S."/>
            <person name="Wang X."/>
            <person name="Wei L."/>
            <person name="Li C."/>
            <person name="Ma Q."/>
            <person name="Ju M."/>
            <person name="Zhao R."/>
            <person name="Li G."/>
            <person name="Mu C."/>
            <person name="Tian Q."/>
            <person name="Mei H."/>
            <person name="Zhang T."/>
            <person name="Gao T."/>
            <person name="Zhang H."/>
        </authorList>
    </citation>
    <scope>NUCLEOTIDE SEQUENCE</scope>
    <source>
        <strain evidence="2">G02</strain>
    </source>
</reference>
<organism evidence="2">
    <name type="scientific">Sesamum radiatum</name>
    <name type="common">Black benniseed</name>
    <dbReference type="NCBI Taxonomy" id="300843"/>
    <lineage>
        <taxon>Eukaryota</taxon>
        <taxon>Viridiplantae</taxon>
        <taxon>Streptophyta</taxon>
        <taxon>Embryophyta</taxon>
        <taxon>Tracheophyta</taxon>
        <taxon>Spermatophyta</taxon>
        <taxon>Magnoliopsida</taxon>
        <taxon>eudicotyledons</taxon>
        <taxon>Gunneridae</taxon>
        <taxon>Pentapetalae</taxon>
        <taxon>asterids</taxon>
        <taxon>lamiids</taxon>
        <taxon>Lamiales</taxon>
        <taxon>Pedaliaceae</taxon>
        <taxon>Sesamum</taxon>
    </lineage>
</organism>
<evidence type="ECO:0000313" key="2">
    <source>
        <dbReference type="EMBL" id="KAL0378903.1"/>
    </source>
</evidence>
<evidence type="ECO:0000256" key="1">
    <source>
        <dbReference type="SAM" id="MobiDB-lite"/>
    </source>
</evidence>
<feature type="compositionally biased region" description="Basic and acidic residues" evidence="1">
    <location>
        <begin position="253"/>
        <end position="263"/>
    </location>
</feature>
<name>A0AAW2RHH6_SESRA</name>
<protein>
    <submittedName>
        <fullName evidence="2">Uncharacterized protein</fullName>
    </submittedName>
</protein>